<accession>A0A5Q0H415</accession>
<dbReference type="GO" id="GO:0008422">
    <property type="term" value="F:beta-glucosidase activity"/>
    <property type="evidence" value="ECO:0007669"/>
    <property type="project" value="UniProtKB-ARBA"/>
</dbReference>
<evidence type="ECO:0000256" key="2">
    <source>
        <dbReference type="ARBA" id="ARBA00022801"/>
    </source>
</evidence>
<organism evidence="6 7">
    <name type="scientific">Saccharothrix syringae</name>
    <name type="common">Nocardiopsis syringae</name>
    <dbReference type="NCBI Taxonomy" id="103733"/>
    <lineage>
        <taxon>Bacteria</taxon>
        <taxon>Bacillati</taxon>
        <taxon>Actinomycetota</taxon>
        <taxon>Actinomycetes</taxon>
        <taxon>Pseudonocardiales</taxon>
        <taxon>Pseudonocardiaceae</taxon>
        <taxon>Saccharothrix</taxon>
    </lineage>
</organism>
<gene>
    <name evidence="6" type="ORF">EKG83_27385</name>
</gene>
<dbReference type="FunFam" id="2.60.40.10:FF:000495">
    <property type="entry name" value="Periplasmic beta-glucosidase"/>
    <property type="match status" value="1"/>
</dbReference>
<dbReference type="GO" id="GO:0005975">
    <property type="term" value="P:carbohydrate metabolic process"/>
    <property type="evidence" value="ECO:0007669"/>
    <property type="project" value="InterPro"/>
</dbReference>
<name>A0A5Q0H415_SACSY</name>
<dbReference type="Gene3D" id="3.40.50.1700">
    <property type="entry name" value="Glycoside hydrolase family 3 C-terminal domain"/>
    <property type="match status" value="2"/>
</dbReference>
<dbReference type="InterPro" id="IPR050288">
    <property type="entry name" value="Cellulose_deg_GH3"/>
</dbReference>
<reference evidence="7" key="1">
    <citation type="journal article" date="2021" name="Curr. Microbiol.">
        <title>Complete genome of nocamycin-producing strain Saccharothrix syringae NRRL B-16468 reveals the biosynthetic potential for secondary metabolites.</title>
        <authorList>
            <person name="Mo X."/>
            <person name="Yang S."/>
        </authorList>
    </citation>
    <scope>NUCLEOTIDE SEQUENCE [LARGE SCALE GENOMIC DNA]</scope>
    <source>
        <strain evidence="7">ATCC 51364 / DSM 43886 / JCM 6844 / KCTC 9398 / NBRC 14523 / NRRL B-16468 / INA 2240</strain>
    </source>
</reference>
<dbReference type="Gene3D" id="2.60.40.10">
    <property type="entry name" value="Immunoglobulins"/>
    <property type="match status" value="1"/>
</dbReference>
<keyword evidence="7" id="KW-1185">Reference proteome</keyword>
<dbReference type="SUPFAM" id="SSF51445">
    <property type="entry name" value="(Trans)glycosidases"/>
    <property type="match status" value="1"/>
</dbReference>
<comment type="function">
    <text evidence="3">Catalyzes the hydrolysis of a non-reducing terminal alpha-L-arabinopyranosidic linkage in ginsenoside Rb2 (alpha-L-arabinopyranosyl-(1-&gt;6)-alpha-D-glucopyranosyl) to release alpha-D-glucopyranosyl (Rd). It is not able to hydrolyze alpha-L-arabinofuranosyl-(1-&gt;6)-alpha-D-glucopyranosyl (Rc).</text>
</comment>
<dbReference type="Pfam" id="PF01915">
    <property type="entry name" value="Glyco_hydro_3_C"/>
    <property type="match status" value="1"/>
</dbReference>
<dbReference type="SMART" id="SM01217">
    <property type="entry name" value="Fn3_like"/>
    <property type="match status" value="1"/>
</dbReference>
<feature type="domain" description="Fibronectin type III-like" evidence="5">
    <location>
        <begin position="579"/>
        <end position="649"/>
    </location>
</feature>
<protein>
    <recommendedName>
        <fullName evidence="4">Exo-alpha-(1-&gt;6)-L-arabinopyranosidase</fullName>
    </recommendedName>
</protein>
<dbReference type="RefSeq" id="WP_033435244.1">
    <property type="nucleotide sequence ID" value="NZ_CP034550.1"/>
</dbReference>
<dbReference type="PANTHER" id="PTHR42715:SF10">
    <property type="entry name" value="BETA-GLUCOSIDASE"/>
    <property type="match status" value="1"/>
</dbReference>
<evidence type="ECO:0000256" key="3">
    <source>
        <dbReference type="ARBA" id="ARBA00058905"/>
    </source>
</evidence>
<dbReference type="InterPro" id="IPR002772">
    <property type="entry name" value="Glyco_hydro_3_C"/>
</dbReference>
<evidence type="ECO:0000256" key="1">
    <source>
        <dbReference type="ARBA" id="ARBA00005336"/>
    </source>
</evidence>
<dbReference type="AlphaFoldDB" id="A0A5Q0H415"/>
<dbReference type="PRINTS" id="PR00133">
    <property type="entry name" value="GLHYDRLASE3"/>
</dbReference>
<dbReference type="InterPro" id="IPR026891">
    <property type="entry name" value="Fn3-like"/>
</dbReference>
<dbReference type="OrthoDB" id="3187421at2"/>
<dbReference type="InterPro" id="IPR036881">
    <property type="entry name" value="Glyco_hydro_3_C_sf"/>
</dbReference>
<dbReference type="Pfam" id="PF14310">
    <property type="entry name" value="Fn3-like"/>
    <property type="match status" value="1"/>
</dbReference>
<dbReference type="KEGG" id="ssyi:EKG83_27385"/>
<dbReference type="PANTHER" id="PTHR42715">
    <property type="entry name" value="BETA-GLUCOSIDASE"/>
    <property type="match status" value="1"/>
</dbReference>
<dbReference type="InterPro" id="IPR017853">
    <property type="entry name" value="GH"/>
</dbReference>
<evidence type="ECO:0000313" key="6">
    <source>
        <dbReference type="EMBL" id="QFZ20634.1"/>
    </source>
</evidence>
<dbReference type="Gene3D" id="3.20.20.300">
    <property type="entry name" value="Glycoside hydrolase, family 3, N-terminal domain"/>
    <property type="match status" value="2"/>
</dbReference>
<dbReference type="InterPro" id="IPR001764">
    <property type="entry name" value="Glyco_hydro_3_N"/>
</dbReference>
<sequence>MPGIAEGVPCTRLLLEDKVALGSGASFWTTRAFPAAGIPSLTLTDGPHGLRAQGESGDHLGLADGTAATCFPTASALASSWDVGLVAEVGRAIGLEAVDQGVHVVLGPGVNMKRNPLCGRNFEYFSEDPLLSGKLAAAWIRGVQSTGTGTSLKHFALNNQELKRMSTDVRVDERALHEYYLPAFEIAVEEGDPTTVMCAYNRVEGVYCSDNRRLLTGILRERWGFRGAVVTDWGAMNDRPAAYLAGTDLEMPGNGGVTDAEVRRAVTAGLLDERVVDESVERLLALVARTTGRDVEVPADLHDRHHELARRAAVESAMLLKNDGGALPLQPGGRVALLGALAGEPRYQGTGSSRVNPTRVVSLRDGVGEYAAVDCAPGYRLVDEPDAALLDEAVRLAEQAEAVVVCVGLTEISESEGFDREHMRIPANQVALLESIAHLAERVVLVVVGGSAVEMPWQDCASAVLHVQLAGQAGGAAAADLLFGAANPSGKLAETYPLVYDDVVSSGYFGVDPHQTPYLESMYCGYRYFDSADKPVRHPFGHGLSYTTFAYSDLRVVRRGDDVEVTFTVTNTGGCDGAEVAQLYVAPRTGGAYRPVQELKAFTKLALTAGESRGATLTLDRRAFAIHDPEVGDRVVEAGTYEIRVGASSRDIRLRAEVQVEGTQPRRSRVADWYYTLTGTPTPEDFLTVHAPYPVLDAPRKGTFDLDSSILEMKDSSLACRVVHFAVERTVAKRFGGKVDYDDVRFKMLMYSAADLPMRAMVRMSDGVMTPRLARFLVDSANGHTLRGLWALLRRRA</sequence>
<dbReference type="Pfam" id="PF00933">
    <property type="entry name" value="Glyco_hydro_3"/>
    <property type="match status" value="1"/>
</dbReference>
<evidence type="ECO:0000259" key="5">
    <source>
        <dbReference type="SMART" id="SM01217"/>
    </source>
</evidence>
<evidence type="ECO:0000313" key="7">
    <source>
        <dbReference type="Proteomes" id="UP000325787"/>
    </source>
</evidence>
<dbReference type="InterPro" id="IPR036962">
    <property type="entry name" value="Glyco_hydro_3_N_sf"/>
</dbReference>
<dbReference type="Proteomes" id="UP000325787">
    <property type="component" value="Chromosome"/>
</dbReference>
<evidence type="ECO:0000256" key="4">
    <source>
        <dbReference type="ARBA" id="ARBA00074219"/>
    </source>
</evidence>
<dbReference type="EMBL" id="CP034550">
    <property type="protein sequence ID" value="QFZ20634.1"/>
    <property type="molecule type" value="Genomic_DNA"/>
</dbReference>
<dbReference type="SUPFAM" id="SSF52279">
    <property type="entry name" value="Beta-D-glucan exohydrolase, C-terminal domain"/>
    <property type="match status" value="1"/>
</dbReference>
<proteinExistence type="inferred from homology"/>
<dbReference type="InterPro" id="IPR013783">
    <property type="entry name" value="Ig-like_fold"/>
</dbReference>
<comment type="similarity">
    <text evidence="1">Belongs to the glycosyl hydrolase 3 family.</text>
</comment>
<keyword evidence="2 6" id="KW-0378">Hydrolase</keyword>